<protein>
    <submittedName>
        <fullName evidence="2">Uncharacterized protein</fullName>
    </submittedName>
</protein>
<sequence length="70" mass="7647">MDWVRYPETAKGLRDATRNLHLLSKFGSLASAMSNIKTRQSTPGPSSAVYRVPDERPLSGGARSTPNDDN</sequence>
<evidence type="ECO:0000313" key="2">
    <source>
        <dbReference type="EMBL" id="NNU62272.1"/>
    </source>
</evidence>
<comment type="caution">
    <text evidence="2">The sequence shown here is derived from an EMBL/GenBank/DDBJ whole genome shotgun (WGS) entry which is preliminary data.</text>
</comment>
<proteinExistence type="predicted"/>
<organism evidence="2 3">
    <name type="scientific">Ochrobactrum soli</name>
    <dbReference type="NCBI Taxonomy" id="2448455"/>
    <lineage>
        <taxon>Bacteria</taxon>
        <taxon>Pseudomonadati</taxon>
        <taxon>Pseudomonadota</taxon>
        <taxon>Alphaproteobacteria</taxon>
        <taxon>Hyphomicrobiales</taxon>
        <taxon>Brucellaceae</taxon>
        <taxon>Brucella/Ochrobactrum group</taxon>
        <taxon>Ochrobactrum</taxon>
    </lineage>
</organism>
<evidence type="ECO:0000313" key="3">
    <source>
        <dbReference type="Proteomes" id="UP000574931"/>
    </source>
</evidence>
<name>A0A849KZC0_9HYPH</name>
<keyword evidence="3" id="KW-1185">Reference proteome</keyword>
<evidence type="ECO:0000256" key="1">
    <source>
        <dbReference type="SAM" id="MobiDB-lite"/>
    </source>
</evidence>
<feature type="compositionally biased region" description="Polar residues" evidence="1">
    <location>
        <begin position="36"/>
        <end position="45"/>
    </location>
</feature>
<dbReference type="EMBL" id="JABFCY010000013">
    <property type="protein sequence ID" value="NNU62272.1"/>
    <property type="molecule type" value="Genomic_DNA"/>
</dbReference>
<feature type="region of interest" description="Disordered" evidence="1">
    <location>
        <begin position="36"/>
        <end position="70"/>
    </location>
</feature>
<dbReference type="AlphaFoldDB" id="A0A849KZC0"/>
<accession>A0A849KZC0</accession>
<dbReference type="RefSeq" id="WP_171318779.1">
    <property type="nucleotide sequence ID" value="NZ_JABFCY010000013.1"/>
</dbReference>
<reference evidence="2 3" key="1">
    <citation type="submission" date="2020-05" db="EMBL/GenBank/DDBJ databases">
        <title>Draft Genome Sequence of Ochrobactrum soli Isolated from Stable Fly Gut.</title>
        <authorList>
            <person name="Pileggi M.T."/>
            <person name="Vazhakkala L.J."/>
            <person name="Wong C.N."/>
        </authorList>
    </citation>
    <scope>NUCLEOTIDE SEQUENCE [LARGE SCALE GENOMIC DNA]</scope>
    <source>
        <strain evidence="2 3">MTP-C0764</strain>
    </source>
</reference>
<dbReference type="Proteomes" id="UP000574931">
    <property type="component" value="Unassembled WGS sequence"/>
</dbReference>
<gene>
    <name evidence="2" type="ORF">HKX02_18725</name>
</gene>